<dbReference type="RefSeq" id="WP_079207054.1">
    <property type="nucleotide sequence ID" value="NZ_CP011859.1"/>
</dbReference>
<gene>
    <name evidence="1" type="ORF">AB406_0835</name>
</gene>
<reference evidence="1 2" key="1">
    <citation type="submission" date="2015-06" db="EMBL/GenBank/DDBJ databases">
        <title>R. anatipestifer strain HXb2 is the most virulent strain so far, and the genome sequence would help us uncover the pathogenesis.</title>
        <authorList>
            <person name="Hu Q."/>
            <person name="Qi J."/>
            <person name="Bo H."/>
            <person name="Liu G."/>
            <person name="Tao M."/>
            <person name="Ding Y."/>
            <person name="Xue Y."/>
        </authorList>
    </citation>
    <scope>NUCLEOTIDE SEQUENCE [LARGE SCALE GENOMIC DNA]</scope>
    <source>
        <strain evidence="1 2">HXb2</strain>
    </source>
</reference>
<dbReference type="Proteomes" id="UP000189883">
    <property type="component" value="Chromosome"/>
</dbReference>
<evidence type="ECO:0000313" key="1">
    <source>
        <dbReference type="EMBL" id="AQY21792.1"/>
    </source>
</evidence>
<accession>A0A1S7DRQ4</accession>
<dbReference type="AlphaFoldDB" id="A0A1S7DRQ4"/>
<sequence length="64" mass="7389">MFNYLSILAGVTYLTLGGVVLVYKFFVIQLDDYIAYPLGVLMIIYGVFRLFRAIYNIKQSKKDV</sequence>
<name>A0A1S7DRQ4_RIEAN</name>
<evidence type="ECO:0000313" key="2">
    <source>
        <dbReference type="Proteomes" id="UP000189883"/>
    </source>
</evidence>
<organism evidence="1 2">
    <name type="scientific">Riemerella anatipestifer</name>
    <name type="common">Moraxella anatipestifer</name>
    <dbReference type="NCBI Taxonomy" id="34085"/>
    <lineage>
        <taxon>Bacteria</taxon>
        <taxon>Pseudomonadati</taxon>
        <taxon>Bacteroidota</taxon>
        <taxon>Flavobacteriia</taxon>
        <taxon>Flavobacteriales</taxon>
        <taxon>Weeksellaceae</taxon>
        <taxon>Riemerella</taxon>
    </lineage>
</organism>
<protein>
    <submittedName>
        <fullName evidence="1">Uncharacterized protein</fullName>
    </submittedName>
</protein>
<proteinExistence type="predicted"/>
<dbReference type="EMBL" id="CP011859">
    <property type="protein sequence ID" value="AQY21792.1"/>
    <property type="molecule type" value="Genomic_DNA"/>
</dbReference>